<evidence type="ECO:0000256" key="3">
    <source>
        <dbReference type="ARBA" id="ARBA00022448"/>
    </source>
</evidence>
<comment type="similarity">
    <text evidence="2 9">Belongs to the SLC41A transporter family.</text>
</comment>
<dbReference type="InterPro" id="IPR000644">
    <property type="entry name" value="CBS_dom"/>
</dbReference>
<name>A0A926EZ66_9FIRM</name>
<evidence type="ECO:0000313" key="11">
    <source>
        <dbReference type="EMBL" id="MBC8590222.1"/>
    </source>
</evidence>
<dbReference type="CDD" id="cd04606">
    <property type="entry name" value="CBS_pair_Mg_transporter"/>
    <property type="match status" value="1"/>
</dbReference>
<evidence type="ECO:0000259" key="10">
    <source>
        <dbReference type="PROSITE" id="PS51371"/>
    </source>
</evidence>
<dbReference type="GO" id="GO:0005886">
    <property type="term" value="C:plasma membrane"/>
    <property type="evidence" value="ECO:0007669"/>
    <property type="project" value="UniProtKB-SubCell"/>
</dbReference>
<evidence type="ECO:0000256" key="4">
    <source>
        <dbReference type="ARBA" id="ARBA00022692"/>
    </source>
</evidence>
<dbReference type="AlphaFoldDB" id="A0A926EZ66"/>
<dbReference type="InterPro" id="IPR036739">
    <property type="entry name" value="SLC41_membr_dom_sf"/>
</dbReference>
<dbReference type="InterPro" id="IPR006668">
    <property type="entry name" value="Mg_transptr_MgtE_intracell_dom"/>
</dbReference>
<dbReference type="SMART" id="SM00924">
    <property type="entry name" value="MgtE_N"/>
    <property type="match status" value="1"/>
</dbReference>
<gene>
    <name evidence="11" type="primary">mgtE</name>
    <name evidence="11" type="ORF">H8689_03580</name>
</gene>
<dbReference type="SMART" id="SM00116">
    <property type="entry name" value="CBS"/>
    <property type="match status" value="1"/>
</dbReference>
<dbReference type="InterPro" id="IPR006669">
    <property type="entry name" value="MgtE_transporter"/>
</dbReference>
<reference evidence="11 12" key="1">
    <citation type="submission" date="2020-08" db="EMBL/GenBank/DDBJ databases">
        <title>Genome public.</title>
        <authorList>
            <person name="Liu C."/>
            <person name="Sun Q."/>
        </authorList>
    </citation>
    <scope>NUCLEOTIDE SEQUENCE [LARGE SCALE GENOMIC DNA]</scope>
    <source>
        <strain evidence="11 12">NSJ-26</strain>
    </source>
</reference>
<dbReference type="Gene3D" id="1.25.60.10">
    <property type="entry name" value="MgtE N-terminal domain-like"/>
    <property type="match status" value="1"/>
</dbReference>
<keyword evidence="7 9" id="KW-0472">Membrane</keyword>
<keyword evidence="3 9" id="KW-0813">Transport</keyword>
<dbReference type="SUPFAM" id="SSF158791">
    <property type="entry name" value="MgtE N-terminal domain-like"/>
    <property type="match status" value="1"/>
</dbReference>
<dbReference type="EMBL" id="JACRTK010000001">
    <property type="protein sequence ID" value="MBC8590222.1"/>
    <property type="molecule type" value="Genomic_DNA"/>
</dbReference>
<evidence type="ECO:0000256" key="8">
    <source>
        <dbReference type="PROSITE-ProRule" id="PRU00703"/>
    </source>
</evidence>
<dbReference type="PANTHER" id="PTHR43773">
    <property type="entry name" value="MAGNESIUM TRANSPORTER MGTE"/>
    <property type="match status" value="1"/>
</dbReference>
<feature type="transmembrane region" description="Helical" evidence="9">
    <location>
        <begin position="419"/>
        <end position="443"/>
    </location>
</feature>
<sequence length="445" mass="50132">MNQQKIIELINQKKYVEIKKELSDMNEVDVAEILDPLDPNTTLLIFRMLPKDLAVDVFSNFSIDQQREIINAITDKELTHILDEIFFDDMIDMIEEMPANIVNKILKNSTQDQRILINQFLKYPIDSAGSIMTIEYVELRQKMTVKEALQHIKETGLNKETVYTCYVTNQNRILEGIVSLRTLVIADEDESIYDLMERDLIYVNTHDDQETVAAIFKKYGFIALPVVDKEHRLTGIITVDDIIDVMEQEATEDFQKMAAMAPSEEAYLDTSVFSLAKHRITWLLILMVGAALTGGIITRFEYVLSSMTILTAFIPMLMDTGGNSGSQSSTLIIRGLATGEVTLKDKWKVLWKEFRISVLVGLCLGLANFLKNMYIDKVGIEVAITVSITLMATVMMAKMIGGVLPLIAKKLKLDPAIMAGPLITTIVDSLALVLYFTIASLFLHI</sequence>
<evidence type="ECO:0000256" key="6">
    <source>
        <dbReference type="ARBA" id="ARBA00022989"/>
    </source>
</evidence>
<dbReference type="Pfam" id="PF01769">
    <property type="entry name" value="MgtE"/>
    <property type="match status" value="1"/>
</dbReference>
<organism evidence="11 12">
    <name type="scientific">Wansuia hejianensis</name>
    <dbReference type="NCBI Taxonomy" id="2763667"/>
    <lineage>
        <taxon>Bacteria</taxon>
        <taxon>Bacillati</taxon>
        <taxon>Bacillota</taxon>
        <taxon>Clostridia</taxon>
        <taxon>Lachnospirales</taxon>
        <taxon>Lachnospiraceae</taxon>
        <taxon>Wansuia</taxon>
    </lineage>
</organism>
<comment type="subcellular location">
    <subcellularLocation>
        <location evidence="9">Cell membrane</location>
        <topology evidence="9">Multi-pass membrane protein</topology>
    </subcellularLocation>
    <subcellularLocation>
        <location evidence="1">Membrane</location>
        <topology evidence="1">Multi-pass membrane protein</topology>
    </subcellularLocation>
</comment>
<comment type="caution">
    <text evidence="11">The sequence shown here is derived from an EMBL/GenBank/DDBJ whole genome shotgun (WGS) entry which is preliminary data.</text>
</comment>
<dbReference type="SUPFAM" id="SSF54631">
    <property type="entry name" value="CBS-domain pair"/>
    <property type="match status" value="1"/>
</dbReference>
<keyword evidence="6 9" id="KW-1133">Transmembrane helix</keyword>
<dbReference type="Pfam" id="PF00571">
    <property type="entry name" value="CBS"/>
    <property type="match status" value="2"/>
</dbReference>
<comment type="subunit">
    <text evidence="9">Homodimer.</text>
</comment>
<dbReference type="PANTHER" id="PTHR43773:SF1">
    <property type="entry name" value="MAGNESIUM TRANSPORTER MGTE"/>
    <property type="match status" value="1"/>
</dbReference>
<dbReference type="NCBIfam" id="TIGR00400">
    <property type="entry name" value="mgtE"/>
    <property type="match status" value="1"/>
</dbReference>
<keyword evidence="5 9" id="KW-0460">Magnesium</keyword>
<proteinExistence type="inferred from homology"/>
<comment type="function">
    <text evidence="9">Acts as a magnesium transporter.</text>
</comment>
<feature type="transmembrane region" description="Helical" evidence="9">
    <location>
        <begin position="382"/>
        <end position="407"/>
    </location>
</feature>
<keyword evidence="9" id="KW-0479">Metal-binding</keyword>
<dbReference type="RefSeq" id="WP_249323042.1">
    <property type="nucleotide sequence ID" value="NZ_JACRTK010000001.1"/>
</dbReference>
<dbReference type="InterPro" id="IPR038076">
    <property type="entry name" value="MgtE_N_sf"/>
</dbReference>
<evidence type="ECO:0000256" key="9">
    <source>
        <dbReference type="RuleBase" id="RU362011"/>
    </source>
</evidence>
<comment type="caution">
    <text evidence="9">Lacks conserved residue(s) required for the propagation of feature annotation.</text>
</comment>
<feature type="domain" description="CBS" evidence="10">
    <location>
        <begin position="196"/>
        <end position="252"/>
    </location>
</feature>
<dbReference type="PROSITE" id="PS51371">
    <property type="entry name" value="CBS"/>
    <property type="match status" value="1"/>
</dbReference>
<dbReference type="Gene3D" id="1.10.357.20">
    <property type="entry name" value="SLC41 divalent cation transporters, integral membrane domain"/>
    <property type="match status" value="1"/>
</dbReference>
<dbReference type="InterPro" id="IPR046342">
    <property type="entry name" value="CBS_dom_sf"/>
</dbReference>
<accession>A0A926EZ66</accession>
<evidence type="ECO:0000256" key="5">
    <source>
        <dbReference type="ARBA" id="ARBA00022842"/>
    </source>
</evidence>
<evidence type="ECO:0000256" key="2">
    <source>
        <dbReference type="ARBA" id="ARBA00009749"/>
    </source>
</evidence>
<dbReference type="Pfam" id="PF03448">
    <property type="entry name" value="MgtE_N"/>
    <property type="match status" value="1"/>
</dbReference>
<dbReference type="Gene3D" id="3.10.580.10">
    <property type="entry name" value="CBS-domain"/>
    <property type="match status" value="1"/>
</dbReference>
<keyword evidence="8" id="KW-0129">CBS domain</keyword>
<evidence type="ECO:0000256" key="7">
    <source>
        <dbReference type="ARBA" id="ARBA00023136"/>
    </source>
</evidence>
<feature type="transmembrane region" description="Helical" evidence="9">
    <location>
        <begin position="280"/>
        <end position="300"/>
    </location>
</feature>
<evidence type="ECO:0000313" key="12">
    <source>
        <dbReference type="Proteomes" id="UP000601522"/>
    </source>
</evidence>
<dbReference type="GO" id="GO:0046872">
    <property type="term" value="F:metal ion binding"/>
    <property type="evidence" value="ECO:0007669"/>
    <property type="project" value="UniProtKB-KW"/>
</dbReference>
<keyword evidence="9" id="KW-1003">Cell membrane</keyword>
<evidence type="ECO:0000256" key="1">
    <source>
        <dbReference type="ARBA" id="ARBA00004141"/>
    </source>
</evidence>
<dbReference type="GO" id="GO:0015095">
    <property type="term" value="F:magnesium ion transmembrane transporter activity"/>
    <property type="evidence" value="ECO:0007669"/>
    <property type="project" value="UniProtKB-UniRule"/>
</dbReference>
<protein>
    <recommendedName>
        <fullName evidence="9">Magnesium transporter MgtE</fullName>
    </recommendedName>
</protein>
<dbReference type="Proteomes" id="UP000601522">
    <property type="component" value="Unassembled WGS sequence"/>
</dbReference>
<keyword evidence="12" id="KW-1185">Reference proteome</keyword>
<keyword evidence="4 9" id="KW-0812">Transmembrane</keyword>
<dbReference type="InterPro" id="IPR006667">
    <property type="entry name" value="SLC41_membr_dom"/>
</dbReference>
<dbReference type="SUPFAM" id="SSF161093">
    <property type="entry name" value="MgtE membrane domain-like"/>
    <property type="match status" value="1"/>
</dbReference>